<comment type="caution">
    <text evidence="1">The sequence shown here is derived from an EMBL/GenBank/DDBJ whole genome shotgun (WGS) entry which is preliminary data.</text>
</comment>
<accession>A0ACB0IYK0</accession>
<name>A0ACB0IYK0_TRIPR</name>
<organism evidence="1 2">
    <name type="scientific">Trifolium pratense</name>
    <name type="common">Red clover</name>
    <dbReference type="NCBI Taxonomy" id="57577"/>
    <lineage>
        <taxon>Eukaryota</taxon>
        <taxon>Viridiplantae</taxon>
        <taxon>Streptophyta</taxon>
        <taxon>Embryophyta</taxon>
        <taxon>Tracheophyta</taxon>
        <taxon>Spermatophyta</taxon>
        <taxon>Magnoliopsida</taxon>
        <taxon>eudicotyledons</taxon>
        <taxon>Gunneridae</taxon>
        <taxon>Pentapetalae</taxon>
        <taxon>rosids</taxon>
        <taxon>fabids</taxon>
        <taxon>Fabales</taxon>
        <taxon>Fabaceae</taxon>
        <taxon>Papilionoideae</taxon>
        <taxon>50 kb inversion clade</taxon>
        <taxon>NPAAA clade</taxon>
        <taxon>Hologalegina</taxon>
        <taxon>IRL clade</taxon>
        <taxon>Trifolieae</taxon>
        <taxon>Trifolium</taxon>
    </lineage>
</organism>
<dbReference type="Proteomes" id="UP001177021">
    <property type="component" value="Unassembled WGS sequence"/>
</dbReference>
<evidence type="ECO:0000313" key="2">
    <source>
        <dbReference type="Proteomes" id="UP001177021"/>
    </source>
</evidence>
<dbReference type="EMBL" id="CASHSV030000013">
    <property type="protein sequence ID" value="CAJ2637315.1"/>
    <property type="molecule type" value="Genomic_DNA"/>
</dbReference>
<sequence>MLNQPFLCISMYFFLNSLIFIGNQVVGRTWSKKNKKLRLKDLHSAIMEADLPFSSPEASPKKTRSEPNQEIYIPALQDFTPTIVKRTKSETTHFYSPTLCSSKPRSKSRFVNQWSFVRRAYHSLSEQG</sequence>
<reference evidence="1" key="1">
    <citation type="submission" date="2023-10" db="EMBL/GenBank/DDBJ databases">
        <authorList>
            <person name="Rodriguez Cubillos JULIANA M."/>
            <person name="De Vega J."/>
        </authorList>
    </citation>
    <scope>NUCLEOTIDE SEQUENCE</scope>
</reference>
<evidence type="ECO:0000313" key="1">
    <source>
        <dbReference type="EMBL" id="CAJ2637315.1"/>
    </source>
</evidence>
<protein>
    <submittedName>
        <fullName evidence="1">Uncharacterized protein</fullName>
    </submittedName>
</protein>
<keyword evidence="2" id="KW-1185">Reference proteome</keyword>
<proteinExistence type="predicted"/>
<gene>
    <name evidence="1" type="ORF">MILVUS5_LOCUS7686</name>
</gene>